<proteinExistence type="predicted"/>
<gene>
    <name evidence="2" type="ORF">EYF80_006622</name>
</gene>
<protein>
    <submittedName>
        <fullName evidence="2">Uncharacterized protein</fullName>
    </submittedName>
</protein>
<accession>A0A4Z2IYF6</accession>
<feature type="compositionally biased region" description="Polar residues" evidence="1">
    <location>
        <begin position="74"/>
        <end position="97"/>
    </location>
</feature>
<evidence type="ECO:0000313" key="2">
    <source>
        <dbReference type="EMBL" id="TNN83015.1"/>
    </source>
</evidence>
<dbReference type="EMBL" id="SRLO01000035">
    <property type="protein sequence ID" value="TNN83015.1"/>
    <property type="molecule type" value="Genomic_DNA"/>
</dbReference>
<comment type="caution">
    <text evidence="2">The sequence shown here is derived from an EMBL/GenBank/DDBJ whole genome shotgun (WGS) entry which is preliminary data.</text>
</comment>
<sequence>MDGVGAHALWLQARARGRKDNPQRANFVLKAMTPTRKRSELHLDPPPAKPVHMLRSQAKFGGWIGVRTPHTTVVTGSKHMGSSKSDASPSPHITKTHMSAWPVETKREESVTATKNYSKAKRKKNRQEKERDGKGNQPAVKTLGKMEQLK</sequence>
<feature type="region of interest" description="Disordered" evidence="1">
    <location>
        <begin position="74"/>
        <end position="150"/>
    </location>
</feature>
<keyword evidence="3" id="KW-1185">Reference proteome</keyword>
<organism evidence="2 3">
    <name type="scientific">Liparis tanakae</name>
    <name type="common">Tanaka's snailfish</name>
    <dbReference type="NCBI Taxonomy" id="230148"/>
    <lineage>
        <taxon>Eukaryota</taxon>
        <taxon>Metazoa</taxon>
        <taxon>Chordata</taxon>
        <taxon>Craniata</taxon>
        <taxon>Vertebrata</taxon>
        <taxon>Euteleostomi</taxon>
        <taxon>Actinopterygii</taxon>
        <taxon>Neopterygii</taxon>
        <taxon>Teleostei</taxon>
        <taxon>Neoteleostei</taxon>
        <taxon>Acanthomorphata</taxon>
        <taxon>Eupercaria</taxon>
        <taxon>Perciformes</taxon>
        <taxon>Cottioidei</taxon>
        <taxon>Cottales</taxon>
        <taxon>Liparidae</taxon>
        <taxon>Liparis</taxon>
    </lineage>
</organism>
<feature type="region of interest" description="Disordered" evidence="1">
    <location>
        <begin position="30"/>
        <end position="51"/>
    </location>
</feature>
<dbReference type="Proteomes" id="UP000314294">
    <property type="component" value="Unassembled WGS sequence"/>
</dbReference>
<dbReference type="AlphaFoldDB" id="A0A4Z2IYF6"/>
<evidence type="ECO:0000313" key="3">
    <source>
        <dbReference type="Proteomes" id="UP000314294"/>
    </source>
</evidence>
<evidence type="ECO:0000256" key="1">
    <source>
        <dbReference type="SAM" id="MobiDB-lite"/>
    </source>
</evidence>
<reference evidence="2 3" key="1">
    <citation type="submission" date="2019-03" db="EMBL/GenBank/DDBJ databases">
        <title>First draft genome of Liparis tanakae, snailfish: a comprehensive survey of snailfish specific genes.</title>
        <authorList>
            <person name="Kim W."/>
            <person name="Song I."/>
            <person name="Jeong J.-H."/>
            <person name="Kim D."/>
            <person name="Kim S."/>
            <person name="Ryu S."/>
            <person name="Song J.Y."/>
            <person name="Lee S.K."/>
        </authorList>
    </citation>
    <scope>NUCLEOTIDE SEQUENCE [LARGE SCALE GENOMIC DNA]</scope>
    <source>
        <tissue evidence="2">Muscle</tissue>
    </source>
</reference>
<name>A0A4Z2IYF6_9TELE</name>